<dbReference type="PANTHER" id="PTHR30065">
    <property type="entry name" value="FLAGELLAR BIOSYNTHETIC PROTEIN FLIR"/>
    <property type="match status" value="1"/>
</dbReference>
<feature type="transmembrane region" description="Helical" evidence="7">
    <location>
        <begin position="93"/>
        <end position="116"/>
    </location>
</feature>
<dbReference type="EMBL" id="VLKU01000004">
    <property type="protein sequence ID" value="TWI35134.1"/>
    <property type="molecule type" value="Genomic_DNA"/>
</dbReference>
<proteinExistence type="inferred from homology"/>
<comment type="subcellular location">
    <subcellularLocation>
        <location evidence="1">Cell membrane</location>
        <topology evidence="1">Multi-pass membrane protein</topology>
    </subcellularLocation>
</comment>
<dbReference type="PRINTS" id="PR00953">
    <property type="entry name" value="TYPE3IMRPROT"/>
</dbReference>
<keyword evidence="6 7" id="KW-0472">Membrane</keyword>
<evidence type="ECO:0000313" key="8">
    <source>
        <dbReference type="EMBL" id="TWI35134.1"/>
    </source>
</evidence>
<protein>
    <submittedName>
        <fullName evidence="8">Type III secretion protein T</fullName>
    </submittedName>
</protein>
<feature type="transmembrane region" description="Helical" evidence="7">
    <location>
        <begin position="20"/>
        <end position="42"/>
    </location>
</feature>
<accession>A0A562NSE8</accession>
<comment type="similarity">
    <text evidence="2">Belongs to the FliR/MopE/SpaR family.</text>
</comment>
<gene>
    <name evidence="8" type="ORF">IQ24_01643</name>
</gene>
<name>A0A562NSE8_9RHOB</name>
<feature type="transmembrane region" description="Helical" evidence="7">
    <location>
        <begin position="196"/>
        <end position="220"/>
    </location>
</feature>
<feature type="transmembrane region" description="Helical" evidence="7">
    <location>
        <begin position="137"/>
        <end position="162"/>
    </location>
</feature>
<feature type="transmembrane region" description="Helical" evidence="7">
    <location>
        <begin position="54"/>
        <end position="73"/>
    </location>
</feature>
<organism evidence="8 9">
    <name type="scientific">Paracoccus sulfuroxidans</name>
    <dbReference type="NCBI Taxonomy" id="384678"/>
    <lineage>
        <taxon>Bacteria</taxon>
        <taxon>Pseudomonadati</taxon>
        <taxon>Pseudomonadota</taxon>
        <taxon>Alphaproteobacteria</taxon>
        <taxon>Rhodobacterales</taxon>
        <taxon>Paracoccaceae</taxon>
        <taxon>Paracoccus</taxon>
    </lineage>
</organism>
<evidence type="ECO:0000313" key="9">
    <source>
        <dbReference type="Proteomes" id="UP000316225"/>
    </source>
</evidence>
<dbReference type="Pfam" id="PF01311">
    <property type="entry name" value="Bac_export_1"/>
    <property type="match status" value="1"/>
</dbReference>
<dbReference type="InterPro" id="IPR002010">
    <property type="entry name" value="T3SS_IM_R"/>
</dbReference>
<dbReference type="RefSeq" id="WP_145397375.1">
    <property type="nucleotide sequence ID" value="NZ_VLKU01000004.1"/>
</dbReference>
<evidence type="ECO:0000256" key="1">
    <source>
        <dbReference type="ARBA" id="ARBA00004651"/>
    </source>
</evidence>
<keyword evidence="3" id="KW-1003">Cell membrane</keyword>
<evidence type="ECO:0000256" key="5">
    <source>
        <dbReference type="ARBA" id="ARBA00022989"/>
    </source>
</evidence>
<dbReference type="Proteomes" id="UP000316225">
    <property type="component" value="Unassembled WGS sequence"/>
</dbReference>
<dbReference type="PANTHER" id="PTHR30065:SF1">
    <property type="entry name" value="SURFACE PRESENTATION OF ANTIGENS PROTEIN SPAR"/>
    <property type="match status" value="1"/>
</dbReference>
<evidence type="ECO:0000256" key="6">
    <source>
        <dbReference type="ARBA" id="ARBA00023136"/>
    </source>
</evidence>
<dbReference type="OrthoDB" id="9807748at2"/>
<keyword evidence="5 7" id="KW-1133">Transmembrane helix</keyword>
<evidence type="ECO:0000256" key="7">
    <source>
        <dbReference type="SAM" id="Phobius"/>
    </source>
</evidence>
<evidence type="ECO:0000256" key="2">
    <source>
        <dbReference type="ARBA" id="ARBA00009772"/>
    </source>
</evidence>
<evidence type="ECO:0000256" key="4">
    <source>
        <dbReference type="ARBA" id="ARBA00022692"/>
    </source>
</evidence>
<dbReference type="GO" id="GO:0005886">
    <property type="term" value="C:plasma membrane"/>
    <property type="evidence" value="ECO:0007669"/>
    <property type="project" value="UniProtKB-SubCell"/>
</dbReference>
<dbReference type="AlphaFoldDB" id="A0A562NSE8"/>
<reference evidence="8 9" key="1">
    <citation type="journal article" date="2015" name="Stand. Genomic Sci.">
        <title>Genomic Encyclopedia of Bacterial and Archaeal Type Strains, Phase III: the genomes of soil and plant-associated and newly described type strains.</title>
        <authorList>
            <person name="Whitman W.B."/>
            <person name="Woyke T."/>
            <person name="Klenk H.P."/>
            <person name="Zhou Y."/>
            <person name="Lilburn T.G."/>
            <person name="Beck B.J."/>
            <person name="De Vos P."/>
            <person name="Vandamme P."/>
            <person name="Eisen J.A."/>
            <person name="Garrity G."/>
            <person name="Hugenholtz P."/>
            <person name="Kyrpides N.C."/>
        </authorList>
    </citation>
    <scope>NUCLEOTIDE SEQUENCE [LARGE SCALE GENOMIC DNA]</scope>
    <source>
        <strain evidence="8 9">CGMCC 1.5364</strain>
    </source>
</reference>
<dbReference type="GO" id="GO:0006605">
    <property type="term" value="P:protein targeting"/>
    <property type="evidence" value="ECO:0007669"/>
    <property type="project" value="InterPro"/>
</dbReference>
<comment type="caution">
    <text evidence="8">The sequence shown here is derived from an EMBL/GenBank/DDBJ whole genome shotgun (WGS) entry which is preliminary data.</text>
</comment>
<sequence>MNGLYEVLAPGLSLPADLATLTVVLIVTGARAVGFVMICPVFGRFGISRGFLRGAVVVAMTAPVLGTASAQVMAEPDLISTISLPLVVLRETIIGAVLGFLVGIPFWAVLAAGDFIDMQRGASMANIMDPGSSSEASVTGTFYFMVCVLVLAAEGVLFPTLFGPLLKSYAMFPVLQPFELPDPRQGALALQMLDQILRAGLLLALPVLVPLLLAEMVLVVGTKYMPQINAMFLAMSVKQIVHALLLLIYTVIVARYAISQIGHGALSPDALSPFLKGVVE</sequence>
<evidence type="ECO:0000256" key="3">
    <source>
        <dbReference type="ARBA" id="ARBA00022475"/>
    </source>
</evidence>
<keyword evidence="9" id="KW-1185">Reference proteome</keyword>
<keyword evidence="4 7" id="KW-0812">Transmembrane</keyword>
<feature type="transmembrane region" description="Helical" evidence="7">
    <location>
        <begin position="240"/>
        <end position="258"/>
    </location>
</feature>